<proteinExistence type="predicted"/>
<dbReference type="SUPFAM" id="SSF47986">
    <property type="entry name" value="DEATH domain"/>
    <property type="match status" value="1"/>
</dbReference>
<protein>
    <recommendedName>
        <fullName evidence="1">CARD domain-containing protein</fullName>
    </recommendedName>
</protein>
<dbReference type="InterPro" id="IPR011029">
    <property type="entry name" value="DEATH-like_dom_sf"/>
</dbReference>
<evidence type="ECO:0000313" key="3">
    <source>
        <dbReference type="Proteomes" id="UP000694548"/>
    </source>
</evidence>
<evidence type="ECO:0000259" key="1">
    <source>
        <dbReference type="PROSITE" id="PS50209"/>
    </source>
</evidence>
<dbReference type="InterPro" id="IPR001315">
    <property type="entry name" value="CARD"/>
</dbReference>
<dbReference type="Ensembl" id="ENSNFUT00015043498.1">
    <property type="protein sequence ID" value="ENSNFUP00015041669.1"/>
    <property type="gene ID" value="ENSNFUG00015019994.1"/>
</dbReference>
<keyword evidence="3" id="KW-1185">Reference proteome</keyword>
<dbReference type="GO" id="GO:0042981">
    <property type="term" value="P:regulation of apoptotic process"/>
    <property type="evidence" value="ECO:0007669"/>
    <property type="project" value="InterPro"/>
</dbReference>
<feature type="domain" description="CARD" evidence="1">
    <location>
        <begin position="1"/>
        <end position="88"/>
    </location>
</feature>
<dbReference type="Pfam" id="PF00619">
    <property type="entry name" value="CARD"/>
    <property type="match status" value="1"/>
</dbReference>
<organism evidence="2 3">
    <name type="scientific">Nothobranchius furzeri</name>
    <name type="common">Turquoise killifish</name>
    <dbReference type="NCBI Taxonomy" id="105023"/>
    <lineage>
        <taxon>Eukaryota</taxon>
        <taxon>Metazoa</taxon>
        <taxon>Chordata</taxon>
        <taxon>Craniata</taxon>
        <taxon>Vertebrata</taxon>
        <taxon>Euteleostomi</taxon>
        <taxon>Actinopterygii</taxon>
        <taxon>Neopterygii</taxon>
        <taxon>Teleostei</taxon>
        <taxon>Neoteleostei</taxon>
        <taxon>Acanthomorphata</taxon>
        <taxon>Ovalentaria</taxon>
        <taxon>Atherinomorphae</taxon>
        <taxon>Cyprinodontiformes</taxon>
        <taxon>Nothobranchiidae</taxon>
        <taxon>Nothobranchius</taxon>
    </lineage>
</organism>
<reference evidence="2" key="3">
    <citation type="submission" date="2025-09" db="UniProtKB">
        <authorList>
            <consortium name="Ensembl"/>
        </authorList>
    </citation>
    <scope>IDENTIFICATION</scope>
</reference>
<dbReference type="GeneTree" id="ENSGT00990000203749"/>
<name>A0A8C6PC53_NOTFU</name>
<dbReference type="Gene3D" id="1.10.533.10">
    <property type="entry name" value="Death Domain, Fas"/>
    <property type="match status" value="1"/>
</dbReference>
<reference evidence="2" key="2">
    <citation type="submission" date="2025-08" db="UniProtKB">
        <authorList>
            <consortium name="Ensembl"/>
        </authorList>
    </citation>
    <scope>IDENTIFICATION</scope>
</reference>
<accession>A0A8C6PC53</accession>
<evidence type="ECO:0000313" key="2">
    <source>
        <dbReference type="Ensembl" id="ENSNFUP00015041669.1"/>
    </source>
</evidence>
<dbReference type="PROSITE" id="PS50209">
    <property type="entry name" value="CARD"/>
    <property type="match status" value="1"/>
</dbReference>
<dbReference type="Proteomes" id="UP000694548">
    <property type="component" value="Chromosome sgr06"/>
</dbReference>
<sequence length="88" mass="9969">MANKELARVRGRFADKESKAMIKLLLDDLLEDKLLNDGETGSILEDNSNKADKARALINVIKKKGDRASRKLITNIEKKRDPNLYSEL</sequence>
<dbReference type="AlphaFoldDB" id="A0A8C6PC53"/>
<reference evidence="2" key="1">
    <citation type="submission" date="2014-08" db="EMBL/GenBank/DDBJ databases">
        <authorList>
            <person name="Senf B."/>
            <person name="Petzold A."/>
            <person name="Downie B.R."/>
            <person name="Koch P."/>
            <person name="Platzer M."/>
        </authorList>
    </citation>
    <scope>NUCLEOTIDE SEQUENCE [LARGE SCALE GENOMIC DNA]</scope>
    <source>
        <strain evidence="2">GRZ</strain>
    </source>
</reference>